<evidence type="ECO:0000256" key="6">
    <source>
        <dbReference type="ARBA" id="ARBA00038076"/>
    </source>
</evidence>
<dbReference type="GO" id="GO:0022857">
    <property type="term" value="F:transmembrane transporter activity"/>
    <property type="evidence" value="ECO:0007669"/>
    <property type="project" value="TreeGrafter"/>
</dbReference>
<dbReference type="GO" id="GO:0005886">
    <property type="term" value="C:plasma membrane"/>
    <property type="evidence" value="ECO:0007669"/>
    <property type="project" value="UniProtKB-SubCell"/>
</dbReference>
<dbReference type="InterPro" id="IPR003838">
    <property type="entry name" value="ABC3_permease_C"/>
</dbReference>
<evidence type="ECO:0000256" key="7">
    <source>
        <dbReference type="SAM" id="Phobius"/>
    </source>
</evidence>
<evidence type="ECO:0000256" key="4">
    <source>
        <dbReference type="ARBA" id="ARBA00022989"/>
    </source>
</evidence>
<dbReference type="RefSeq" id="WP_283174428.1">
    <property type="nucleotide sequence ID" value="NZ_JAPNOA010000039.1"/>
</dbReference>
<reference evidence="10" key="1">
    <citation type="submission" date="2022-11" db="EMBL/GenBank/DDBJ databases">
        <title>Parathalassolutuus dongxingensis gen. nov., sp. nov., a novel member of family Oceanospirillaceae isolated from a coastal shrimp pond in Guangxi, China.</title>
        <authorList>
            <person name="Chen H."/>
        </authorList>
    </citation>
    <scope>NUCLEOTIDE SEQUENCE</scope>
    <source>
        <strain evidence="10">G-43</strain>
    </source>
</reference>
<keyword evidence="5 7" id="KW-0472">Membrane</keyword>
<dbReference type="PANTHER" id="PTHR30572:SF4">
    <property type="entry name" value="ABC TRANSPORTER PERMEASE YTRF"/>
    <property type="match status" value="1"/>
</dbReference>
<feature type="domain" description="MacB-like periplasmic core" evidence="9">
    <location>
        <begin position="22"/>
        <end position="247"/>
    </location>
</feature>
<feature type="transmembrane region" description="Helical" evidence="7">
    <location>
        <begin position="285"/>
        <end position="309"/>
    </location>
</feature>
<evidence type="ECO:0000256" key="2">
    <source>
        <dbReference type="ARBA" id="ARBA00022475"/>
    </source>
</evidence>
<evidence type="ECO:0000256" key="5">
    <source>
        <dbReference type="ARBA" id="ARBA00023136"/>
    </source>
</evidence>
<comment type="subcellular location">
    <subcellularLocation>
        <location evidence="1">Cell membrane</location>
        <topology evidence="1">Multi-pass membrane protein</topology>
    </subcellularLocation>
</comment>
<keyword evidence="4 7" id="KW-1133">Transmembrane helix</keyword>
<feature type="transmembrane region" description="Helical" evidence="7">
    <location>
        <begin position="330"/>
        <end position="360"/>
    </location>
</feature>
<gene>
    <name evidence="10" type="ORF">OUO13_13565</name>
</gene>
<comment type="similarity">
    <text evidence="6">Belongs to the ABC-4 integral membrane protein family.</text>
</comment>
<proteinExistence type="inferred from homology"/>
<sequence>MLMLMNALRLALQEIRRNLLRSFLTTLGIIIGVAAVITMVTLGNGATQQVTNRISALGSNLMMVNRGQGMGPGRDRVEAPGFRQSDIDAIRLEVAGIKALAPVSQTSVTLISGNTSWSSSVRGTTNDYLVASNWDLQSGRLFTNDEETNGGAVCIVGDTIVEELFANQSPLNRRIRVGRYACTVVGVLKAKGQTSFGNDQDDLVLMPFPTYQTRLAGRDALSGDVQQIYLSLMDGVDSSHVEERLTRLLRLRRNITGSESDNFHIMDTTELAATLTSTTETLTGLLGAVAGVSLLVGGIGIMNIMLVSVTERTREIGIRLAIGALEHEVLWQFLVEAVVLSSFGGILGILLALLLSWIMALLMKVPLVLDPGIIVLAFVFSALVGVVFGFFPARRAAQLNPIEALRHE</sequence>
<feature type="transmembrane region" description="Helical" evidence="7">
    <location>
        <begin position="372"/>
        <end position="391"/>
    </location>
</feature>
<name>A0A9X3ISC3_9GAMM</name>
<evidence type="ECO:0000256" key="1">
    <source>
        <dbReference type="ARBA" id="ARBA00004651"/>
    </source>
</evidence>
<dbReference type="InterPro" id="IPR050250">
    <property type="entry name" value="Macrolide_Exporter_MacB"/>
</dbReference>
<dbReference type="AlphaFoldDB" id="A0A9X3ISC3"/>
<keyword evidence="3 7" id="KW-0812">Transmembrane</keyword>
<evidence type="ECO:0000256" key="3">
    <source>
        <dbReference type="ARBA" id="ARBA00022692"/>
    </source>
</evidence>
<evidence type="ECO:0000259" key="8">
    <source>
        <dbReference type="Pfam" id="PF02687"/>
    </source>
</evidence>
<keyword evidence="11" id="KW-1185">Reference proteome</keyword>
<dbReference type="Proteomes" id="UP001150830">
    <property type="component" value="Unassembled WGS sequence"/>
</dbReference>
<comment type="caution">
    <text evidence="10">The sequence shown here is derived from an EMBL/GenBank/DDBJ whole genome shotgun (WGS) entry which is preliminary data.</text>
</comment>
<organism evidence="10 11">
    <name type="scientific">Parathalassolituus penaei</name>
    <dbReference type="NCBI Taxonomy" id="2997323"/>
    <lineage>
        <taxon>Bacteria</taxon>
        <taxon>Pseudomonadati</taxon>
        <taxon>Pseudomonadota</taxon>
        <taxon>Gammaproteobacteria</taxon>
        <taxon>Oceanospirillales</taxon>
        <taxon>Oceanospirillaceae</taxon>
        <taxon>Parathalassolituus</taxon>
    </lineage>
</organism>
<dbReference type="Pfam" id="PF12704">
    <property type="entry name" value="MacB_PCD"/>
    <property type="match status" value="1"/>
</dbReference>
<feature type="domain" description="ABC3 transporter permease C-terminal" evidence="8">
    <location>
        <begin position="288"/>
        <end position="401"/>
    </location>
</feature>
<dbReference type="InterPro" id="IPR025857">
    <property type="entry name" value="MacB_PCD"/>
</dbReference>
<dbReference type="EMBL" id="JAPNOA010000039">
    <property type="protein sequence ID" value="MCY0966217.1"/>
    <property type="molecule type" value="Genomic_DNA"/>
</dbReference>
<keyword evidence="2" id="KW-1003">Cell membrane</keyword>
<evidence type="ECO:0000259" key="9">
    <source>
        <dbReference type="Pfam" id="PF12704"/>
    </source>
</evidence>
<accession>A0A9X3ISC3</accession>
<protein>
    <submittedName>
        <fullName evidence="10">ABC transporter permease</fullName>
    </submittedName>
</protein>
<evidence type="ECO:0000313" key="10">
    <source>
        <dbReference type="EMBL" id="MCY0966217.1"/>
    </source>
</evidence>
<feature type="transmembrane region" description="Helical" evidence="7">
    <location>
        <begin position="20"/>
        <end position="42"/>
    </location>
</feature>
<dbReference type="Pfam" id="PF02687">
    <property type="entry name" value="FtsX"/>
    <property type="match status" value="1"/>
</dbReference>
<dbReference type="PANTHER" id="PTHR30572">
    <property type="entry name" value="MEMBRANE COMPONENT OF TRANSPORTER-RELATED"/>
    <property type="match status" value="1"/>
</dbReference>
<evidence type="ECO:0000313" key="11">
    <source>
        <dbReference type="Proteomes" id="UP001150830"/>
    </source>
</evidence>